<dbReference type="Gene3D" id="1.10.260.40">
    <property type="entry name" value="lambda repressor-like DNA-binding domains"/>
    <property type="match status" value="1"/>
</dbReference>
<keyword evidence="3" id="KW-1185">Reference proteome</keyword>
<evidence type="ECO:0000313" key="3">
    <source>
        <dbReference type="Proteomes" id="UP001108089"/>
    </source>
</evidence>
<dbReference type="PROSITE" id="PS50943">
    <property type="entry name" value="HTH_CROC1"/>
    <property type="match status" value="1"/>
</dbReference>
<evidence type="ECO:0000313" key="2">
    <source>
        <dbReference type="EMBL" id="MCF3938525.1"/>
    </source>
</evidence>
<reference evidence="2" key="1">
    <citation type="submission" date="2022-01" db="EMBL/GenBank/DDBJ databases">
        <title>Gordonia xiamenensis sp. nov., isolated from surface seawater in Xiamen.</title>
        <authorList>
            <person name="He Y.F."/>
        </authorList>
    </citation>
    <scope>NUCLEOTIDE SEQUENCE</scope>
    <source>
        <strain evidence="2">GW1C4-4</strain>
    </source>
</reference>
<dbReference type="CDD" id="cd00093">
    <property type="entry name" value="HTH_XRE"/>
    <property type="match status" value="1"/>
</dbReference>
<gene>
    <name evidence="2" type="ORF">L1892_09045</name>
</gene>
<comment type="caution">
    <text evidence="2">The sequence shown here is derived from an EMBL/GenBank/DDBJ whole genome shotgun (WGS) entry which is preliminary data.</text>
</comment>
<organism evidence="2 3">
    <name type="scientific">Gordonia tangerina</name>
    <dbReference type="NCBI Taxonomy" id="2911060"/>
    <lineage>
        <taxon>Bacteria</taxon>
        <taxon>Bacillati</taxon>
        <taxon>Actinomycetota</taxon>
        <taxon>Actinomycetes</taxon>
        <taxon>Mycobacteriales</taxon>
        <taxon>Gordoniaceae</taxon>
        <taxon>Gordonia</taxon>
    </lineage>
</organism>
<dbReference type="SMART" id="SM00530">
    <property type="entry name" value="HTH_XRE"/>
    <property type="match status" value="1"/>
</dbReference>
<evidence type="ECO:0000259" key="1">
    <source>
        <dbReference type="PROSITE" id="PS50943"/>
    </source>
</evidence>
<dbReference type="RefSeq" id="WP_235723269.1">
    <property type="nucleotide sequence ID" value="NZ_JAKGCU010000006.1"/>
</dbReference>
<dbReference type="Proteomes" id="UP001108089">
    <property type="component" value="Unassembled WGS sequence"/>
</dbReference>
<dbReference type="Pfam" id="PF01381">
    <property type="entry name" value="HTH_3"/>
    <property type="match status" value="1"/>
</dbReference>
<dbReference type="InterPro" id="IPR001387">
    <property type="entry name" value="Cro/C1-type_HTH"/>
</dbReference>
<accession>A0ABS9DH37</accession>
<feature type="domain" description="HTH cro/C1-type" evidence="1">
    <location>
        <begin position="5"/>
        <end position="51"/>
    </location>
</feature>
<sequence length="192" mass="21159">MITYLEHARTEAGLTQQQLATAAGVHRMTVASIEGGNAPKPATATSLVTALAHHGIDDVDPTSVHQGRLRSDPDAAAALYQLGRLLTYLPLRSPKDEFWTILGEHLGRAPDFLRTRLRTLHTDIYDLTDHELTAVDDLAHLLRHLPATPATAHALRGGHWFATDDIALLWLTTTTTAAWTLWLHTNPDHLPR</sequence>
<name>A0ABS9DH37_9ACTN</name>
<dbReference type="SUPFAM" id="SSF47413">
    <property type="entry name" value="lambda repressor-like DNA-binding domains"/>
    <property type="match status" value="1"/>
</dbReference>
<dbReference type="EMBL" id="JAKGCU010000006">
    <property type="protein sequence ID" value="MCF3938525.1"/>
    <property type="molecule type" value="Genomic_DNA"/>
</dbReference>
<dbReference type="InterPro" id="IPR010982">
    <property type="entry name" value="Lambda_DNA-bd_dom_sf"/>
</dbReference>
<proteinExistence type="predicted"/>
<protein>
    <submittedName>
        <fullName evidence="2">Helix-turn-helix domain-containing protein</fullName>
    </submittedName>
</protein>